<dbReference type="KEGG" id="pda:103707483"/>
<keyword evidence="6" id="KW-0863">Zinc-finger</keyword>
<evidence type="ECO:0000259" key="10">
    <source>
        <dbReference type="PROSITE" id="PS50867"/>
    </source>
</evidence>
<evidence type="ECO:0000256" key="3">
    <source>
        <dbReference type="ARBA" id="ARBA00022603"/>
    </source>
</evidence>
<proteinExistence type="predicted"/>
<dbReference type="PANTHER" id="PTHR47325">
    <property type="entry name" value="HISTONE-LYSINE N-METHYLTRANSFERASE SUVR5"/>
    <property type="match status" value="1"/>
</dbReference>
<feature type="compositionally biased region" description="Polar residues" evidence="7">
    <location>
        <begin position="238"/>
        <end position="249"/>
    </location>
</feature>
<dbReference type="Pfam" id="PF00856">
    <property type="entry name" value="SET"/>
    <property type="match status" value="1"/>
</dbReference>
<evidence type="ECO:0000256" key="1">
    <source>
        <dbReference type="ARBA" id="ARBA00004286"/>
    </source>
</evidence>
<sequence>MSVLSLSEVQYVGERSAVTKPTEDILEESTLLQVDGLRKKAREKPSLAICDRKQILLEADDAQRGPADGQLDSRKDGTFKELHYSPQGHNDEVLDSIHATEKPLPNIDMFQQWQVHEQLSSKHDGNANIPDSDEHEGNACFLHTDSQLAECKMLNGMVAEETSLLRERKINEDDIHFRIESHSYFDQQCNETGSCFEQEQGIQLIDSNFKSNDYMVPEKDSQGDEICEFKEREDTPCSAESVQTDTSDSCGEEEDQSCLPHKLSDFEPDLPERGPKNNSFLFGNASHSSVQNMNNNVQNSNQEGESGLLGSEYIEQDQPVALWVKWRGKWQTGIRCPRADCPLSTLKAKPTHERKRYIAVFFPRTRTYSWADMLLVCSIGESPEPLVNGNHRRWRKLVKDLTLPRRYIMQKLAFAMLNISDQLHTEAVIEDARRATTWKEFAMEASRCRDYLDLGKMLLKLQNMILPSYISQDWLGNSVDLWMERCQSAQAAESIEILTKELVDSVCWTQVDELWSAPVQPELGPEWRTWKQEAMKWFFSSHPTAIGGDLEQQRTCDISAGMEPQISRKRPKLEIRRAEPSVSQMKDSACALFSQINTIVTDSGHLDCQNIVESTLTQEHSCKVDAQTGVAVAIVPGIAADRCDKIKVEGNGVKSVQGSQVCMSTDGECGNETKIDSRIESDSVKRYRQCAFFVEAKGRRCGRWANDCAMYCCVHLNAHSGEKPSQKVQRPPVGSPMCEGTTTHGRKCKHRARIGSVFCKKHHPQSSHDSAITESLANPSENMLKNTIDGKEYGSAEVQIPVQENLIPIVVGETLDERNCLMKKSELYNALPVPVKSSSPDLPRCIGYYRQNNGDQCLEYAKRHTLYCEKHLPKFLKRARNGKSRLISKDVFINLLKNCSSRKQKLYLHQACELLYGFMKSSLSRQKPVSRGDTMGWILSEASKDTVIGEFLLKLVTSEREKLMRIWGFSADRGKQILSLETKVASTPLLHDKANCPEMTMKCKICAEEFSDDQKLGLHWTEVHKKEARWLFRGFACAVCMNSFTNRKVLETHVKDRHGIQFLEHSILFRCMSCSSHFVNPEQLWQHVLSFHAMDFRLPDLTRQPLDHAAQPKMEMRYKLCNSNDISEKDGGSQRFLCRFCGLRFDLLPDLGRHHQVAHMNPNSMSHFPPRRGNHHLRSRHCYPRFKKSFGTSFRLKNQTSFHMQKHLNSSNSILSSRPKLQTQASETAGLGKLLECHCSDVAQNLFSRIQKTKPRPSNLEILSVARSACCRISLHAALEVKYGILPENLYLKAAKLCSELNIQVDWHLEGYICPKGCKPLTNRHSLAPLKPLLDGFEEPPTLAIVPVNDAKWEMDECHYILNSEHFNWKPKQKAIILCEDVSFGREPVPIACVIDEEFKDSFHVSSNEVLCSQELGISMPWQGFTYVTERLIEPSLGLDTKNSQLGCACPHSKCYPESCDHVYLFDNDYENAEDIHGKSMHGRFAYDERGRIVLEEGHLVYECNSMCKCDATCQNRVLQRGVQVKLEIFRTGNKGWAVRAGEAISRGTFVCEYIGEVLNDEEANRRGERFYSSIAFVPVLKSVLLFVRKLFKFSKIFRYDQDGCSYLYDIDAHIDGARGLSEGTVPYVIDATKYGNVSRFINHSCSPNLVNYLVLVESMDCQLAHIGLYASRDIAVGDELAYDYRYKLLPGEGRPCYCGAPSCRGRLY</sequence>
<dbReference type="Gene3D" id="2.170.270.10">
    <property type="entry name" value="SET domain"/>
    <property type="match status" value="1"/>
</dbReference>
<dbReference type="Proteomes" id="UP000228380">
    <property type="component" value="Chromosome 6"/>
</dbReference>
<dbReference type="GeneID" id="103707483"/>
<dbReference type="InterPro" id="IPR013087">
    <property type="entry name" value="Znf_C2H2_type"/>
</dbReference>
<evidence type="ECO:0000256" key="7">
    <source>
        <dbReference type="SAM" id="MobiDB-lite"/>
    </source>
</evidence>
<keyword evidence="6" id="KW-0479">Metal-binding</keyword>
<dbReference type="RefSeq" id="XP_008790207.2">
    <property type="nucleotide sequence ID" value="XM_008791985.3"/>
</dbReference>
<evidence type="ECO:0000313" key="13">
    <source>
        <dbReference type="RefSeq" id="XP_008790206.2"/>
    </source>
</evidence>
<evidence type="ECO:0000256" key="4">
    <source>
        <dbReference type="ARBA" id="ARBA00022679"/>
    </source>
</evidence>
<dbReference type="InterPro" id="IPR001214">
    <property type="entry name" value="SET_dom"/>
</dbReference>
<feature type="domain" description="Pre-SET" evidence="10">
    <location>
        <begin position="1446"/>
        <end position="1522"/>
    </location>
</feature>
<evidence type="ECO:0000259" key="9">
    <source>
        <dbReference type="PROSITE" id="PS50280"/>
    </source>
</evidence>
<dbReference type="GO" id="GO:0005634">
    <property type="term" value="C:nucleus"/>
    <property type="evidence" value="ECO:0007669"/>
    <property type="project" value="InterPro"/>
</dbReference>
<reference evidence="12" key="1">
    <citation type="journal article" date="2019" name="Nat. Commun.">
        <title>Genome-wide association mapping of date palm fruit traits.</title>
        <authorList>
            <person name="Hazzouri K.M."/>
            <person name="Gros-Balthazard M."/>
            <person name="Flowers J.M."/>
            <person name="Copetti D."/>
            <person name="Lemansour A."/>
            <person name="Lebrun M."/>
            <person name="Masmoudi K."/>
            <person name="Ferrand S."/>
            <person name="Dhar M.I."/>
            <person name="Fresquez Z.A."/>
            <person name="Rosas U."/>
            <person name="Zhang J."/>
            <person name="Talag J."/>
            <person name="Lee S."/>
            <person name="Kudrna D."/>
            <person name="Powell R.F."/>
            <person name="Leitch I.J."/>
            <person name="Krueger R.R."/>
            <person name="Wing R.A."/>
            <person name="Amiri K.M.A."/>
            <person name="Purugganan M.D."/>
        </authorList>
    </citation>
    <scope>NUCLEOTIDE SEQUENCE [LARGE SCALE GENOMIC DNA]</scope>
    <source>
        <strain evidence="12">cv. Khalas</strain>
    </source>
</reference>
<name>A0A8B7C2C4_PHODC</name>
<dbReference type="SUPFAM" id="SSF82199">
    <property type="entry name" value="SET domain"/>
    <property type="match status" value="1"/>
</dbReference>
<comment type="subcellular location">
    <subcellularLocation>
        <location evidence="1">Chromosome</location>
    </subcellularLocation>
</comment>
<feature type="region of interest" description="Disordered" evidence="7">
    <location>
        <begin position="723"/>
        <end position="744"/>
    </location>
</feature>
<keyword evidence="4" id="KW-0808">Transferase</keyword>
<feature type="compositionally biased region" description="Basic and acidic residues" evidence="7">
    <location>
        <begin position="262"/>
        <end position="275"/>
    </location>
</feature>
<dbReference type="PROSITE" id="PS50867">
    <property type="entry name" value="PRE_SET"/>
    <property type="match status" value="1"/>
</dbReference>
<keyword evidence="2" id="KW-0158">Chromosome</keyword>
<dbReference type="Pfam" id="PF18868">
    <property type="entry name" value="zf-C2H2_3rep"/>
    <property type="match status" value="1"/>
</dbReference>
<accession>A0A8B7C2C4</accession>
<dbReference type="PROSITE" id="PS50868">
    <property type="entry name" value="POST_SET"/>
    <property type="match status" value="1"/>
</dbReference>
<dbReference type="SMART" id="SM00317">
    <property type="entry name" value="SET"/>
    <property type="match status" value="1"/>
</dbReference>
<dbReference type="Pfam" id="PF05033">
    <property type="entry name" value="Pre-SET"/>
    <property type="match status" value="1"/>
</dbReference>
<dbReference type="SMART" id="SM00468">
    <property type="entry name" value="PreSET"/>
    <property type="match status" value="1"/>
</dbReference>
<dbReference type="InterPro" id="IPR003616">
    <property type="entry name" value="Post-SET_dom"/>
</dbReference>
<dbReference type="PROSITE" id="PS50280">
    <property type="entry name" value="SET"/>
    <property type="match status" value="1"/>
</dbReference>
<dbReference type="InterPro" id="IPR046341">
    <property type="entry name" value="SET_dom_sf"/>
</dbReference>
<keyword evidence="3" id="KW-0489">Methyltransferase</keyword>
<organism evidence="12 14">
    <name type="scientific">Phoenix dactylifera</name>
    <name type="common">Date palm</name>
    <dbReference type="NCBI Taxonomy" id="42345"/>
    <lineage>
        <taxon>Eukaryota</taxon>
        <taxon>Viridiplantae</taxon>
        <taxon>Streptophyta</taxon>
        <taxon>Embryophyta</taxon>
        <taxon>Tracheophyta</taxon>
        <taxon>Spermatophyta</taxon>
        <taxon>Magnoliopsida</taxon>
        <taxon>Liliopsida</taxon>
        <taxon>Arecaceae</taxon>
        <taxon>Coryphoideae</taxon>
        <taxon>Phoeniceae</taxon>
        <taxon>Phoenix</taxon>
    </lineage>
</organism>
<dbReference type="GO" id="GO:0032259">
    <property type="term" value="P:methylation"/>
    <property type="evidence" value="ECO:0007669"/>
    <property type="project" value="UniProtKB-KW"/>
</dbReference>
<keyword evidence="5" id="KW-0949">S-adenosyl-L-methionine</keyword>
<dbReference type="SMART" id="SM00355">
    <property type="entry name" value="ZnF_C2H2"/>
    <property type="match status" value="4"/>
</dbReference>
<feature type="compositionally biased region" description="Polar residues" evidence="7">
    <location>
        <begin position="276"/>
        <end position="285"/>
    </location>
</feature>
<dbReference type="Gene3D" id="3.30.160.60">
    <property type="entry name" value="Classic Zinc Finger"/>
    <property type="match status" value="1"/>
</dbReference>
<keyword evidence="6" id="KW-0862">Zinc</keyword>
<keyword evidence="12" id="KW-1185">Reference proteome</keyword>
<reference evidence="13 14" key="2">
    <citation type="submission" date="2025-04" db="UniProtKB">
        <authorList>
            <consortium name="RefSeq"/>
        </authorList>
    </citation>
    <scope>IDENTIFICATION</scope>
    <source>
        <tissue evidence="13 14">Young leaves</tissue>
    </source>
</reference>
<dbReference type="InterPro" id="IPR040689">
    <property type="entry name" value="SUVR5_Znf-C2H2_3rpt"/>
</dbReference>
<dbReference type="PANTHER" id="PTHR47325:SF1">
    <property type="entry name" value="HISTONE-LYSINE N-METHYLTRANSFERASE SUVR5"/>
    <property type="match status" value="1"/>
</dbReference>
<dbReference type="RefSeq" id="XP_008790206.2">
    <property type="nucleotide sequence ID" value="XM_008791984.3"/>
</dbReference>
<dbReference type="OrthoDB" id="308383at2759"/>
<feature type="domain" description="C2H2-type" evidence="8">
    <location>
        <begin position="1136"/>
        <end position="1164"/>
    </location>
</feature>
<evidence type="ECO:0000256" key="2">
    <source>
        <dbReference type="ARBA" id="ARBA00022454"/>
    </source>
</evidence>
<dbReference type="GO" id="GO:0042054">
    <property type="term" value="F:histone methyltransferase activity"/>
    <property type="evidence" value="ECO:0007669"/>
    <property type="project" value="InterPro"/>
</dbReference>
<evidence type="ECO:0000259" key="8">
    <source>
        <dbReference type="PROSITE" id="PS50157"/>
    </source>
</evidence>
<dbReference type="GO" id="GO:0005694">
    <property type="term" value="C:chromosome"/>
    <property type="evidence" value="ECO:0007669"/>
    <property type="project" value="UniProtKB-SubCell"/>
</dbReference>
<dbReference type="GO" id="GO:0008270">
    <property type="term" value="F:zinc ion binding"/>
    <property type="evidence" value="ECO:0007669"/>
    <property type="project" value="UniProtKB-KW"/>
</dbReference>
<dbReference type="PROSITE" id="PS50157">
    <property type="entry name" value="ZINC_FINGER_C2H2_2"/>
    <property type="match status" value="3"/>
</dbReference>
<dbReference type="PROSITE" id="PS00028">
    <property type="entry name" value="ZINC_FINGER_C2H2_1"/>
    <property type="match status" value="4"/>
</dbReference>
<evidence type="ECO:0000256" key="5">
    <source>
        <dbReference type="ARBA" id="ARBA00022691"/>
    </source>
</evidence>
<gene>
    <name evidence="13 14" type="primary">LOC103707483</name>
</gene>
<protein>
    <submittedName>
        <fullName evidence="13 14">Histone-lysine N-methyltransferase SUVR5 isoform X1</fullName>
    </submittedName>
</protein>
<feature type="domain" description="C2H2-type" evidence="8">
    <location>
        <begin position="1001"/>
        <end position="1029"/>
    </location>
</feature>
<feature type="domain" description="Post-SET" evidence="11">
    <location>
        <begin position="1693"/>
        <end position="1709"/>
    </location>
</feature>
<feature type="domain" description="C2H2-type" evidence="8">
    <location>
        <begin position="1035"/>
        <end position="1058"/>
    </location>
</feature>
<dbReference type="SMART" id="SM00508">
    <property type="entry name" value="PostSET"/>
    <property type="match status" value="1"/>
</dbReference>
<evidence type="ECO:0000259" key="11">
    <source>
        <dbReference type="PROSITE" id="PS50868"/>
    </source>
</evidence>
<feature type="domain" description="SET" evidence="9">
    <location>
        <begin position="1525"/>
        <end position="1686"/>
    </location>
</feature>
<evidence type="ECO:0000256" key="6">
    <source>
        <dbReference type="PROSITE-ProRule" id="PRU00042"/>
    </source>
</evidence>
<evidence type="ECO:0000313" key="14">
    <source>
        <dbReference type="RefSeq" id="XP_008790207.2"/>
    </source>
</evidence>
<feature type="region of interest" description="Disordered" evidence="7">
    <location>
        <begin position="230"/>
        <end position="285"/>
    </location>
</feature>
<evidence type="ECO:0000313" key="12">
    <source>
        <dbReference type="Proteomes" id="UP000228380"/>
    </source>
</evidence>
<dbReference type="InterPro" id="IPR007728">
    <property type="entry name" value="Pre-SET_dom"/>
</dbReference>